<comment type="caution">
    <text evidence="1">The sequence shown here is derived from an EMBL/GenBank/DDBJ whole genome shotgun (WGS) entry which is preliminary data.</text>
</comment>
<dbReference type="AlphaFoldDB" id="A0A8X7MMV8"/>
<gene>
    <name evidence="1" type="ORF">A4X06_0g6894</name>
</gene>
<organism evidence="1 2">
    <name type="scientific">Tilletia controversa</name>
    <name type="common">dwarf bunt fungus</name>
    <dbReference type="NCBI Taxonomy" id="13291"/>
    <lineage>
        <taxon>Eukaryota</taxon>
        <taxon>Fungi</taxon>
        <taxon>Dikarya</taxon>
        <taxon>Basidiomycota</taxon>
        <taxon>Ustilaginomycotina</taxon>
        <taxon>Exobasidiomycetes</taxon>
        <taxon>Tilletiales</taxon>
        <taxon>Tilletiaceae</taxon>
        <taxon>Tilletia</taxon>
    </lineage>
</organism>
<reference evidence="1" key="2">
    <citation type="journal article" date="2019" name="IMA Fungus">
        <title>Genome sequencing and comparison of five Tilletia species to identify candidate genes for the detection of regulated species infecting wheat.</title>
        <authorList>
            <person name="Nguyen H.D.T."/>
            <person name="Sultana T."/>
            <person name="Kesanakurti P."/>
            <person name="Hambleton S."/>
        </authorList>
    </citation>
    <scope>NUCLEOTIDE SEQUENCE</scope>
    <source>
        <strain evidence="1">DAOMC 236426</strain>
    </source>
</reference>
<dbReference type="EMBL" id="LWDE02001081">
    <property type="protein sequence ID" value="KAE8242466.1"/>
    <property type="molecule type" value="Genomic_DNA"/>
</dbReference>
<proteinExistence type="predicted"/>
<evidence type="ECO:0000313" key="2">
    <source>
        <dbReference type="Proteomes" id="UP000077684"/>
    </source>
</evidence>
<name>A0A8X7MMV8_9BASI</name>
<accession>A0A8X7MMV8</accession>
<sequence length="120" mass="13392">MRNALRGPGIAAEVLPGVRKFRGTPCSSLVLSLAKSKPEELGSNGKHLLNATNKKGTQAVTTVINEKASQMRFDMRERIHISIEETQNLQELIRAVLEGVEQIKPTWEFVQRIAIWDLGE</sequence>
<dbReference type="Proteomes" id="UP000077684">
    <property type="component" value="Unassembled WGS sequence"/>
</dbReference>
<protein>
    <submittedName>
        <fullName evidence="1">Uncharacterized protein</fullName>
    </submittedName>
</protein>
<keyword evidence="2" id="KW-1185">Reference proteome</keyword>
<reference evidence="1" key="1">
    <citation type="submission" date="2016-04" db="EMBL/GenBank/DDBJ databases">
        <authorList>
            <person name="Nguyen H.D."/>
            <person name="Samba Siva P."/>
            <person name="Cullis J."/>
            <person name="Levesque C.A."/>
            <person name="Hambleton S."/>
        </authorList>
    </citation>
    <scope>NUCLEOTIDE SEQUENCE</scope>
    <source>
        <strain evidence="1">DAOMC 236426</strain>
    </source>
</reference>
<evidence type="ECO:0000313" key="1">
    <source>
        <dbReference type="EMBL" id="KAE8242466.1"/>
    </source>
</evidence>